<dbReference type="PRINTS" id="PR01535">
    <property type="entry name" value="VOMERONASL2R"/>
</dbReference>
<keyword evidence="5" id="KW-0732">Signal</keyword>
<feature type="transmembrane region" description="Helical" evidence="12">
    <location>
        <begin position="614"/>
        <end position="634"/>
    </location>
</feature>
<gene>
    <name evidence="15" type="primary">LOC129339916</name>
</gene>
<dbReference type="InterPro" id="IPR004073">
    <property type="entry name" value="GPCR_3_vmron_rcpt_2"/>
</dbReference>
<dbReference type="PROSITE" id="PS00981">
    <property type="entry name" value="G_PROTEIN_RECEP_F3_3"/>
    <property type="match status" value="1"/>
</dbReference>
<comment type="similarity">
    <text evidence="2">Belongs to the G-protein coupled receptor 3 family.</text>
</comment>
<dbReference type="PANTHER" id="PTHR24061:SF599">
    <property type="entry name" value="G-PROTEIN COUPLED RECEPTORS FAMILY 3 PROFILE DOMAIN-CONTAINING PROTEIN"/>
    <property type="match status" value="1"/>
</dbReference>
<name>A0AA97LCM6_EUBMA</name>
<dbReference type="InterPro" id="IPR011500">
    <property type="entry name" value="GPCR_3_9-Cys_dom"/>
</dbReference>
<evidence type="ECO:0000256" key="11">
    <source>
        <dbReference type="ARBA" id="ARBA00023224"/>
    </source>
</evidence>
<dbReference type="Gene3D" id="3.40.50.2300">
    <property type="match status" value="2"/>
</dbReference>
<feature type="transmembrane region" description="Helical" evidence="12">
    <location>
        <begin position="580"/>
        <end position="602"/>
    </location>
</feature>
<evidence type="ECO:0000256" key="4">
    <source>
        <dbReference type="ARBA" id="ARBA00022692"/>
    </source>
</evidence>
<evidence type="ECO:0000256" key="3">
    <source>
        <dbReference type="ARBA" id="ARBA00022475"/>
    </source>
</evidence>
<dbReference type="KEGG" id="emc:129339916"/>
<keyword evidence="9" id="KW-0675">Receptor</keyword>
<keyword evidence="14" id="KW-1185">Reference proteome</keyword>
<dbReference type="Proteomes" id="UP001190640">
    <property type="component" value="Chromosome 12"/>
</dbReference>
<dbReference type="InterPro" id="IPR017978">
    <property type="entry name" value="GPCR_3_C"/>
</dbReference>
<dbReference type="PANTHER" id="PTHR24061">
    <property type="entry name" value="CALCIUM-SENSING RECEPTOR-RELATED"/>
    <property type="match status" value="1"/>
</dbReference>
<organism evidence="14 15">
    <name type="scientific">Eublepharis macularius</name>
    <name type="common">Leopard gecko</name>
    <name type="synonym">Cyrtodactylus macularius</name>
    <dbReference type="NCBI Taxonomy" id="481883"/>
    <lineage>
        <taxon>Eukaryota</taxon>
        <taxon>Metazoa</taxon>
        <taxon>Chordata</taxon>
        <taxon>Craniata</taxon>
        <taxon>Vertebrata</taxon>
        <taxon>Euteleostomi</taxon>
        <taxon>Lepidosauria</taxon>
        <taxon>Squamata</taxon>
        <taxon>Bifurcata</taxon>
        <taxon>Gekkota</taxon>
        <taxon>Eublepharidae</taxon>
        <taxon>Eublepharinae</taxon>
        <taxon>Eublepharis</taxon>
    </lineage>
</organism>
<dbReference type="AlphaFoldDB" id="A0AA97LCM6"/>
<dbReference type="InterPro" id="IPR001828">
    <property type="entry name" value="ANF_lig-bd_rcpt"/>
</dbReference>
<evidence type="ECO:0000313" key="14">
    <source>
        <dbReference type="Proteomes" id="UP001190640"/>
    </source>
</evidence>
<dbReference type="Pfam" id="PF07562">
    <property type="entry name" value="NCD3G"/>
    <property type="match status" value="1"/>
</dbReference>
<feature type="transmembrane region" description="Helical" evidence="12">
    <location>
        <begin position="535"/>
        <end position="553"/>
    </location>
</feature>
<evidence type="ECO:0000256" key="2">
    <source>
        <dbReference type="ARBA" id="ARBA00007242"/>
    </source>
</evidence>
<dbReference type="InterPro" id="IPR017979">
    <property type="entry name" value="GPCR_3_CS"/>
</dbReference>
<evidence type="ECO:0000259" key="13">
    <source>
        <dbReference type="PROSITE" id="PS50259"/>
    </source>
</evidence>
<dbReference type="GeneID" id="129339916"/>
<evidence type="ECO:0000256" key="1">
    <source>
        <dbReference type="ARBA" id="ARBA00004651"/>
    </source>
</evidence>
<keyword evidence="4 12" id="KW-0812">Transmembrane</keyword>
<evidence type="ECO:0000256" key="12">
    <source>
        <dbReference type="SAM" id="Phobius"/>
    </source>
</evidence>
<keyword evidence="10" id="KW-0325">Glycoprotein</keyword>
<feature type="transmembrane region" description="Helical" evidence="12">
    <location>
        <begin position="420"/>
        <end position="439"/>
    </location>
</feature>
<feature type="transmembrane region" description="Helical" evidence="12">
    <location>
        <begin position="460"/>
        <end position="478"/>
    </location>
</feature>
<dbReference type="PRINTS" id="PR00248">
    <property type="entry name" value="GPCRMGR"/>
</dbReference>
<dbReference type="CDD" id="cd15283">
    <property type="entry name" value="7tmC_V2R_pheromone"/>
    <property type="match status" value="1"/>
</dbReference>
<dbReference type="InterPro" id="IPR028082">
    <property type="entry name" value="Peripla_BP_I"/>
</dbReference>
<keyword evidence="7" id="KW-0297">G-protein coupled receptor</keyword>
<sequence>MVPNETQQYIGIVRLLKHFGWTWVGLFVVNGDSGEHFLEVLEPLLSQNGICLAVTKRIKKQSYWNRWEEVMDLISNVFQPLAHSKARAFVIYGESMTAISLITQVALADFEYKENAALRKVWITTAQIDFVLTGLQWGWDYQFLHGAISFTIHSKEIPGFQTFLHDIKPDWTKGDGFCKEFWEQAFFCSFLNYSKKKNAYKVCSGQERLESLPAPIFEMHMLGHSYGIYNAVYAIGHALHAIYTSRAKHRAVAGKKKVDLQEVQPWQLHLFLQGISFNNSAGETVSFNEKMEIGAGFDITNLVTFPNRSFHRVKVGQVNRNALGGEEFIIHEDIIEWQTSFNQSVPLSLCNDPCVPGYQKKKKEGKKFCCYDCMLCPEGKISSQKDLDDCIKCPEDHYPSKVQDQCIPKEMSFLSFEEPLGISLASVAVSFALITVSVLGTFIKHRDTPIVKANNRNITYSLLTSLLLCFLCPLLFLGRPKEVTCFFQQSAFGIIFTVAVSCILAKTITVVVAFIATKPGSKMRKWVGKRLTNCIVLSCSIVQMCICAVWLGITPPFPDIDTKSMAEEIIVECNEGSVTMFYIVLGYMGLLSLISLTVAFFARKLPDSFNEAKFITFSMLIFCSVWVSFVPSYQSTNGKCTVAVEIFSILASSAALLACVFSPKCYIIVLRPELNKREQLIRRKKEIVP</sequence>
<feature type="transmembrane region" description="Helical" evidence="12">
    <location>
        <begin position="646"/>
        <end position="669"/>
    </location>
</feature>
<evidence type="ECO:0000256" key="9">
    <source>
        <dbReference type="ARBA" id="ARBA00023170"/>
    </source>
</evidence>
<dbReference type="InterPro" id="IPR000337">
    <property type="entry name" value="GPCR_3"/>
</dbReference>
<dbReference type="InterPro" id="IPR000068">
    <property type="entry name" value="GPCR_3_Ca_sens_rcpt-rel"/>
</dbReference>
<dbReference type="InterPro" id="IPR038550">
    <property type="entry name" value="GPCR_3_9-Cys_sf"/>
</dbReference>
<keyword evidence="6 12" id="KW-1133">Transmembrane helix</keyword>
<evidence type="ECO:0000256" key="5">
    <source>
        <dbReference type="ARBA" id="ARBA00022729"/>
    </source>
</evidence>
<feature type="transmembrane region" description="Helical" evidence="12">
    <location>
        <begin position="490"/>
        <end position="515"/>
    </location>
</feature>
<dbReference type="SUPFAM" id="SSF53822">
    <property type="entry name" value="Periplasmic binding protein-like I"/>
    <property type="match status" value="1"/>
</dbReference>
<keyword evidence="11" id="KW-0807">Transducer</keyword>
<proteinExistence type="inferred from homology"/>
<reference evidence="15" key="1">
    <citation type="submission" date="2025-08" db="UniProtKB">
        <authorList>
            <consortium name="RefSeq"/>
        </authorList>
    </citation>
    <scope>IDENTIFICATION</scope>
    <source>
        <tissue evidence="15">Blood</tissue>
    </source>
</reference>
<dbReference type="Gene3D" id="2.10.50.30">
    <property type="entry name" value="GPCR, family 3, nine cysteines domain"/>
    <property type="match status" value="1"/>
</dbReference>
<dbReference type="Pfam" id="PF00003">
    <property type="entry name" value="7tm_3"/>
    <property type="match status" value="1"/>
</dbReference>
<dbReference type="Pfam" id="PF01094">
    <property type="entry name" value="ANF_receptor"/>
    <property type="match status" value="1"/>
</dbReference>
<evidence type="ECO:0000256" key="10">
    <source>
        <dbReference type="ARBA" id="ARBA00023180"/>
    </source>
</evidence>
<accession>A0AA97LCM6</accession>
<feature type="domain" description="G-protein coupled receptors family 3 profile" evidence="13">
    <location>
        <begin position="420"/>
        <end position="684"/>
    </location>
</feature>
<protein>
    <submittedName>
        <fullName evidence="15">Vomeronasal type-2 receptor 26-like</fullName>
    </submittedName>
</protein>
<evidence type="ECO:0000256" key="6">
    <source>
        <dbReference type="ARBA" id="ARBA00022989"/>
    </source>
</evidence>
<evidence type="ECO:0000256" key="8">
    <source>
        <dbReference type="ARBA" id="ARBA00023136"/>
    </source>
</evidence>
<dbReference type="GO" id="GO:0005886">
    <property type="term" value="C:plasma membrane"/>
    <property type="evidence" value="ECO:0007669"/>
    <property type="project" value="UniProtKB-SubCell"/>
</dbReference>
<evidence type="ECO:0000256" key="7">
    <source>
        <dbReference type="ARBA" id="ARBA00023040"/>
    </source>
</evidence>
<dbReference type="PROSITE" id="PS50259">
    <property type="entry name" value="G_PROTEIN_RECEP_F3_4"/>
    <property type="match status" value="1"/>
</dbReference>
<keyword evidence="8 12" id="KW-0472">Membrane</keyword>
<keyword evidence="3" id="KW-1003">Cell membrane</keyword>
<dbReference type="GO" id="GO:0004930">
    <property type="term" value="F:G protein-coupled receptor activity"/>
    <property type="evidence" value="ECO:0007669"/>
    <property type="project" value="UniProtKB-KW"/>
</dbReference>
<dbReference type="RefSeq" id="XP_054850459.1">
    <property type="nucleotide sequence ID" value="XM_054994484.1"/>
</dbReference>
<dbReference type="FunFam" id="2.10.50.30:FF:000002">
    <property type="entry name" value="Vomeronasal 2 receptor, h1"/>
    <property type="match status" value="1"/>
</dbReference>
<dbReference type="FunFam" id="3.40.50.2300:FF:000024">
    <property type="entry name" value="Vomeronasal 2, receptor 73"/>
    <property type="match status" value="1"/>
</dbReference>
<evidence type="ECO:0000313" key="15">
    <source>
        <dbReference type="RefSeq" id="XP_054850459.1"/>
    </source>
</evidence>
<comment type="subcellular location">
    <subcellularLocation>
        <location evidence="1">Cell membrane</location>
        <topology evidence="1">Multi-pass membrane protein</topology>
    </subcellularLocation>
</comment>